<dbReference type="OrthoDB" id="5648135at2"/>
<accession>A0A0W0TJN8</accession>
<dbReference type="Pfam" id="PF12697">
    <property type="entry name" value="Abhydrolase_6"/>
    <property type="match status" value="1"/>
</dbReference>
<dbReference type="InterPro" id="IPR029058">
    <property type="entry name" value="AB_hydrolase_fold"/>
</dbReference>
<dbReference type="PATRIC" id="fig|448.7.peg.2116"/>
<proteinExistence type="predicted"/>
<name>A0A0W0TJN8_LEGER</name>
<dbReference type="AlphaFoldDB" id="A0A0W0TJN8"/>
<evidence type="ECO:0000313" key="3">
    <source>
        <dbReference type="Proteomes" id="UP000054773"/>
    </source>
</evidence>
<organism evidence="2 3">
    <name type="scientific">Legionella erythra</name>
    <dbReference type="NCBI Taxonomy" id="448"/>
    <lineage>
        <taxon>Bacteria</taxon>
        <taxon>Pseudomonadati</taxon>
        <taxon>Pseudomonadota</taxon>
        <taxon>Gammaproteobacteria</taxon>
        <taxon>Legionellales</taxon>
        <taxon>Legionellaceae</taxon>
        <taxon>Legionella</taxon>
    </lineage>
</organism>
<dbReference type="SUPFAM" id="SSF53474">
    <property type="entry name" value="alpha/beta-Hydrolases"/>
    <property type="match status" value="1"/>
</dbReference>
<evidence type="ECO:0000259" key="1">
    <source>
        <dbReference type="Pfam" id="PF12697"/>
    </source>
</evidence>
<protein>
    <submittedName>
        <fullName evidence="2">Putative lipase</fullName>
    </submittedName>
</protein>
<evidence type="ECO:0000313" key="2">
    <source>
        <dbReference type="EMBL" id="KTC95723.1"/>
    </source>
</evidence>
<comment type="caution">
    <text evidence="2">The sequence shown here is derived from an EMBL/GenBank/DDBJ whole genome shotgun (WGS) entry which is preliminary data.</text>
</comment>
<dbReference type="Proteomes" id="UP000054773">
    <property type="component" value="Unassembled WGS sequence"/>
</dbReference>
<keyword evidence="3" id="KW-1185">Reference proteome</keyword>
<dbReference type="STRING" id="448.Lery_2018"/>
<dbReference type="Gene3D" id="3.40.50.1820">
    <property type="entry name" value="alpha/beta hydrolase"/>
    <property type="match status" value="1"/>
</dbReference>
<reference evidence="2 3" key="1">
    <citation type="submission" date="2015-11" db="EMBL/GenBank/DDBJ databases">
        <title>Genomic analysis of 38 Legionella species identifies large and diverse effector repertoires.</title>
        <authorList>
            <person name="Burstein D."/>
            <person name="Amaro F."/>
            <person name="Zusman T."/>
            <person name="Lifshitz Z."/>
            <person name="Cohen O."/>
            <person name="Gilbert J.A."/>
            <person name="Pupko T."/>
            <person name="Shuman H.A."/>
            <person name="Segal G."/>
        </authorList>
    </citation>
    <scope>NUCLEOTIDE SEQUENCE [LARGE SCALE GENOMIC DNA]</scope>
    <source>
        <strain evidence="2 3">SE-32A-C8</strain>
    </source>
</reference>
<feature type="domain" description="AB hydrolase-1" evidence="1">
    <location>
        <begin position="54"/>
        <end position="168"/>
    </location>
</feature>
<gene>
    <name evidence="2" type="ORF">Lery_2018</name>
</gene>
<dbReference type="InterPro" id="IPR000073">
    <property type="entry name" value="AB_hydrolase_1"/>
</dbReference>
<sequence length="285" mass="31830">MFAKFCRLFSQKQPVSYTGVLTHTFYWLTSPANDLVYKNPNYKPVEGQPGVAIYCVHGTADRPAAFTRIAERLIEQGLPDDVESIHLVSFEGRGQGLSIKNFSNQLIGKVKINKHKRVILIGHSRGGLVATQAAEDLAEEGDVDPLLCMGICAPYLGSYLARWPLSWFSSSVSEMEEDSPFLDKLNEKLATSKIPYHFIEALRDGIVLENHGYAESYLKQHPDALSRYGRHGHLSIMSSHALVEDMAKLIRNVLNPPPEKVSEPVNVTVHESWGGHLIEEYQPGF</sequence>
<dbReference type="EMBL" id="LNYA01000032">
    <property type="protein sequence ID" value="KTC95723.1"/>
    <property type="molecule type" value="Genomic_DNA"/>
</dbReference>